<dbReference type="InterPro" id="IPR009100">
    <property type="entry name" value="AcylCoA_DH/oxidase_NM_dom_sf"/>
</dbReference>
<keyword evidence="10" id="KW-1185">Reference proteome</keyword>
<feature type="domain" description="Acyl-CoA dehydrogenase/oxidase C-terminal" evidence="6">
    <location>
        <begin position="563"/>
        <end position="712"/>
    </location>
</feature>
<sequence>MKPPSKQLVETLQLRIKILEDQLLALGQTIPALDSNPKATDLKIENKPETEEANADETEVLLQQITEKCGSLALDDDGELRYFSSQKHLLELYFCWQNPRVYIVDKSVFMRDWYSGVSTEYCTPLLLWAMYSVAARYSDRPCLRTDPDDPSTAGVQFAVHAKDLLRYECEITTIPAVQAATLLSIQCMAENKEPAGWLYIGMATRMAFNLGLNIDCTDLVKSGVISKEAANLDTSDAAEFETWVPSTDRMRQAPVLRSRIPSTANCMSDHLSLIVSTLDIIPRGENVLVKTSIFYATAQHLTDGSTTACVSTTLLRAKAAKVAREVQGSAYPVYSKFPDQIDRFRATRPFYAQLVGRGLLKALIPKSDDGDAESLLESAFILEELYAVDSSITIHLVGTALGLLPLLIGGTPEQKRRFLTPFISGEGDHLASLTHSEPGGTANHLEKGGKGLGVTARKEGDYYVVNGEKRWTTNSAGWDAKGATLSCLCARYSEDGGPEKADVDPATTLMVLLVTREVVAQNAPGAYELLEEPDLMGHIAATGPQTRYTNFRVPIDHVLFAPGSGAKQIEEAFGITGAMVGAMAVGTMRAAFDKALAFAKNDHRGGSVPIIQRQSPADLLINAKMRIDSSRALVWKALDSLDNGPGDAKARFEACLEAKIHSSDSAIQCVYECMQVVGMTSYANETGFPRLLADAAVFPLFDGGNIGIRRRQFQRLMCEDSYQPWANL</sequence>
<dbReference type="GO" id="GO:0008270">
    <property type="term" value="F:zinc ion binding"/>
    <property type="evidence" value="ECO:0007669"/>
    <property type="project" value="InterPro"/>
</dbReference>
<gene>
    <name evidence="9" type="ORF">FTJAE_13667</name>
</gene>
<dbReference type="OrthoDB" id="10016597at2759"/>
<dbReference type="Gene3D" id="2.40.110.10">
    <property type="entry name" value="Butyryl-CoA Dehydrogenase, subunit A, domain 2"/>
    <property type="match status" value="1"/>
</dbReference>
<dbReference type="SUPFAM" id="SSF56645">
    <property type="entry name" value="Acyl-CoA dehydrogenase NM domain-like"/>
    <property type="match status" value="1"/>
</dbReference>
<evidence type="ECO:0000256" key="3">
    <source>
        <dbReference type="ARBA" id="ARBA00022630"/>
    </source>
</evidence>
<dbReference type="GeneID" id="59299104"/>
<dbReference type="Pfam" id="PF04082">
    <property type="entry name" value="Fungal_trans"/>
    <property type="match status" value="1"/>
</dbReference>
<keyword evidence="3" id="KW-0285">Flavoprotein</keyword>
<feature type="domain" description="Xylanolytic transcriptional activator regulatory" evidence="8">
    <location>
        <begin position="90"/>
        <end position="219"/>
    </location>
</feature>
<evidence type="ECO:0000259" key="7">
    <source>
        <dbReference type="Pfam" id="PF02771"/>
    </source>
</evidence>
<evidence type="ECO:0000256" key="1">
    <source>
        <dbReference type="ARBA" id="ARBA00001974"/>
    </source>
</evidence>
<name>A0A8H5QG13_9HYPO</name>
<protein>
    <submittedName>
        <fullName evidence="9">Acyl dehydrogenase</fullName>
    </submittedName>
</protein>
<accession>A0A8H5QG13</accession>
<dbReference type="InterPro" id="IPR036250">
    <property type="entry name" value="AcylCo_DH-like_C"/>
</dbReference>
<evidence type="ECO:0000313" key="9">
    <source>
        <dbReference type="EMBL" id="KAF5614625.1"/>
    </source>
</evidence>
<dbReference type="GO" id="GO:0046359">
    <property type="term" value="P:butyrate catabolic process"/>
    <property type="evidence" value="ECO:0007669"/>
    <property type="project" value="TreeGrafter"/>
</dbReference>
<dbReference type="CDD" id="cd12148">
    <property type="entry name" value="fungal_TF_MHR"/>
    <property type="match status" value="1"/>
</dbReference>
<dbReference type="Pfam" id="PF02771">
    <property type="entry name" value="Acyl-CoA_dh_N"/>
    <property type="match status" value="1"/>
</dbReference>
<dbReference type="GO" id="GO:0006351">
    <property type="term" value="P:DNA-templated transcription"/>
    <property type="evidence" value="ECO:0007669"/>
    <property type="project" value="InterPro"/>
</dbReference>
<feature type="domain" description="Acyl-CoA dehydrogenase/oxidase N-terminal" evidence="7">
    <location>
        <begin position="346"/>
        <end position="426"/>
    </location>
</feature>
<dbReference type="EMBL" id="JAAQRI010000451">
    <property type="protein sequence ID" value="KAF5614625.1"/>
    <property type="molecule type" value="Genomic_DNA"/>
</dbReference>
<dbReference type="InterPro" id="IPR046373">
    <property type="entry name" value="Acyl-CoA_Oxase/DH_mid-dom_sf"/>
</dbReference>
<proteinExistence type="inferred from homology"/>
<dbReference type="AlphaFoldDB" id="A0A8H5QG13"/>
<reference evidence="9 10" key="1">
    <citation type="submission" date="2020-05" db="EMBL/GenBank/DDBJ databases">
        <title>Identification and distribution of gene clusters putatively required for synthesis of sphingolipid metabolism inhibitors in phylogenetically diverse species of the filamentous fungus Fusarium.</title>
        <authorList>
            <person name="Kim H.-S."/>
            <person name="Busman M."/>
            <person name="Brown D.W."/>
            <person name="Divon H."/>
            <person name="Uhlig S."/>
            <person name="Proctor R.H."/>
        </authorList>
    </citation>
    <scope>NUCLEOTIDE SEQUENCE [LARGE SCALE GENOMIC DNA]</scope>
    <source>
        <strain evidence="9 10">NRRL 66243</strain>
    </source>
</reference>
<evidence type="ECO:0000313" key="10">
    <source>
        <dbReference type="Proteomes" id="UP000530670"/>
    </source>
</evidence>
<comment type="caution">
    <text evidence="9">The sequence shown here is derived from an EMBL/GenBank/DDBJ whole genome shotgun (WGS) entry which is preliminary data.</text>
</comment>
<dbReference type="CDD" id="cd00567">
    <property type="entry name" value="ACAD"/>
    <property type="match status" value="1"/>
</dbReference>
<comment type="cofactor">
    <cofactor evidence="1">
        <name>FAD</name>
        <dbReference type="ChEBI" id="CHEBI:57692"/>
    </cofactor>
</comment>
<dbReference type="InterPro" id="IPR037069">
    <property type="entry name" value="AcylCoA_DH/ox_N_sf"/>
</dbReference>
<evidence type="ECO:0000259" key="8">
    <source>
        <dbReference type="Pfam" id="PF04082"/>
    </source>
</evidence>
<dbReference type="InterPro" id="IPR007219">
    <property type="entry name" value="XnlR_reg_dom"/>
</dbReference>
<dbReference type="SUPFAM" id="SSF47203">
    <property type="entry name" value="Acyl-CoA dehydrogenase C-terminal domain-like"/>
    <property type="match status" value="1"/>
</dbReference>
<dbReference type="GO" id="GO:0003995">
    <property type="term" value="F:acyl-CoA dehydrogenase activity"/>
    <property type="evidence" value="ECO:0007669"/>
    <property type="project" value="TreeGrafter"/>
</dbReference>
<keyword evidence="4" id="KW-0274">FAD</keyword>
<dbReference type="PANTHER" id="PTHR43884">
    <property type="entry name" value="ACYL-COA DEHYDROGENASE"/>
    <property type="match status" value="1"/>
</dbReference>
<evidence type="ECO:0000259" key="6">
    <source>
        <dbReference type="Pfam" id="PF00441"/>
    </source>
</evidence>
<dbReference type="Pfam" id="PF00441">
    <property type="entry name" value="Acyl-CoA_dh_1"/>
    <property type="match status" value="1"/>
</dbReference>
<dbReference type="InterPro" id="IPR013786">
    <property type="entry name" value="AcylCoA_DH/ox_N"/>
</dbReference>
<evidence type="ECO:0000256" key="4">
    <source>
        <dbReference type="ARBA" id="ARBA00022827"/>
    </source>
</evidence>
<keyword evidence="5" id="KW-0539">Nucleus</keyword>
<organism evidence="9 10">
    <name type="scientific">Fusarium tjaetaba</name>
    <dbReference type="NCBI Taxonomy" id="1567544"/>
    <lineage>
        <taxon>Eukaryota</taxon>
        <taxon>Fungi</taxon>
        <taxon>Dikarya</taxon>
        <taxon>Ascomycota</taxon>
        <taxon>Pezizomycotina</taxon>
        <taxon>Sordariomycetes</taxon>
        <taxon>Hypocreomycetidae</taxon>
        <taxon>Hypocreales</taxon>
        <taxon>Nectriaceae</taxon>
        <taxon>Fusarium</taxon>
        <taxon>Fusarium fujikuroi species complex</taxon>
    </lineage>
</organism>
<dbReference type="Proteomes" id="UP000530670">
    <property type="component" value="Unassembled WGS sequence"/>
</dbReference>
<dbReference type="GO" id="GO:0050660">
    <property type="term" value="F:flavin adenine dinucleotide binding"/>
    <property type="evidence" value="ECO:0007669"/>
    <property type="project" value="InterPro"/>
</dbReference>
<dbReference type="GO" id="GO:0033539">
    <property type="term" value="P:fatty acid beta-oxidation using acyl-CoA dehydrogenase"/>
    <property type="evidence" value="ECO:0007669"/>
    <property type="project" value="TreeGrafter"/>
</dbReference>
<dbReference type="PANTHER" id="PTHR43884:SF12">
    <property type="entry name" value="ISOVALERYL-COA DEHYDROGENASE, MITOCHONDRIAL-RELATED"/>
    <property type="match status" value="1"/>
</dbReference>
<dbReference type="InterPro" id="IPR009075">
    <property type="entry name" value="AcylCo_DH/oxidase_C"/>
</dbReference>
<dbReference type="GO" id="GO:0003677">
    <property type="term" value="F:DNA binding"/>
    <property type="evidence" value="ECO:0007669"/>
    <property type="project" value="InterPro"/>
</dbReference>
<dbReference type="Gene3D" id="1.20.140.10">
    <property type="entry name" value="Butyryl-CoA Dehydrogenase, subunit A, domain 3"/>
    <property type="match status" value="1"/>
</dbReference>
<comment type="similarity">
    <text evidence="2">Belongs to the acyl-CoA dehydrogenase family.</text>
</comment>
<evidence type="ECO:0000256" key="2">
    <source>
        <dbReference type="ARBA" id="ARBA00009347"/>
    </source>
</evidence>
<evidence type="ECO:0000256" key="5">
    <source>
        <dbReference type="ARBA" id="ARBA00023242"/>
    </source>
</evidence>
<dbReference type="Gene3D" id="1.10.540.10">
    <property type="entry name" value="Acyl-CoA dehydrogenase/oxidase, N-terminal domain"/>
    <property type="match status" value="1"/>
</dbReference>
<dbReference type="RefSeq" id="XP_037199310.1">
    <property type="nucleotide sequence ID" value="XM_037346834.1"/>
</dbReference>